<reference evidence="4 5" key="1">
    <citation type="submission" date="2023-06" db="EMBL/GenBank/DDBJ databases">
        <authorList>
            <person name="Ham H."/>
            <person name="Park D.S."/>
        </authorList>
    </citation>
    <scope>NUCLEOTIDE SEQUENCE [LARGE SCALE GENOMIC DNA]</scope>
    <source>
        <strain evidence="4 5">KACC 17005</strain>
    </source>
</reference>
<keyword evidence="5" id="KW-1185">Reference proteome</keyword>
<keyword evidence="1" id="KW-0285">Flavoprotein</keyword>
<sequence>MRYDTIIVGGSYAGIAAALQLVRARRSVLVIDAGQRRNRFASHSHGFLGQDGVPPEDIAANARRQLAAYPSLSWLEGRATAVTGSADAFTVTTSDGGSHRARRILLATGVADRLPAVAGLAERWGTAVFHCPYCHGYELGQGRIGIVGASPLSVHQAELLTDWGDVTLLVNRALDLTDTSRSTLAQRGVAIEEAPIDRIEGHADVVMADGRQLRFAGLFTATRTSPSSPLAEAMGCVLEDTPMGTQVRTDAENKTSVAGVFACGDVARIPHSLSLAVGHGAMAGAQVHRSLVWPETLAPQPVEDRMR</sequence>
<dbReference type="EMBL" id="CP127363">
    <property type="protein sequence ID" value="WIY47116.1"/>
    <property type="molecule type" value="Genomic_DNA"/>
</dbReference>
<dbReference type="RefSeq" id="WP_011796400.1">
    <property type="nucleotide sequence ID" value="NZ_CP023687.1"/>
</dbReference>
<evidence type="ECO:0000256" key="1">
    <source>
        <dbReference type="ARBA" id="ARBA00022630"/>
    </source>
</evidence>
<name>A0ABY9AJL1_PARCI</name>
<dbReference type="InterPro" id="IPR036188">
    <property type="entry name" value="FAD/NAD-bd_sf"/>
</dbReference>
<dbReference type="Pfam" id="PF07992">
    <property type="entry name" value="Pyr_redox_2"/>
    <property type="match status" value="1"/>
</dbReference>
<dbReference type="PANTHER" id="PTHR48105">
    <property type="entry name" value="THIOREDOXIN REDUCTASE 1-RELATED-RELATED"/>
    <property type="match status" value="1"/>
</dbReference>
<dbReference type="PRINTS" id="PR00469">
    <property type="entry name" value="PNDRDTASEII"/>
</dbReference>
<dbReference type="SUPFAM" id="SSF51905">
    <property type="entry name" value="FAD/NAD(P)-binding domain"/>
    <property type="match status" value="1"/>
</dbReference>
<dbReference type="Gene3D" id="3.50.50.60">
    <property type="entry name" value="FAD/NAD(P)-binding domain"/>
    <property type="match status" value="2"/>
</dbReference>
<dbReference type="GeneID" id="79793025"/>
<keyword evidence="2" id="KW-0560">Oxidoreductase</keyword>
<organism evidence="4 5">
    <name type="scientific">Paracidovorax citrulli</name>
    <name type="common">Acidovorax citrulli</name>
    <dbReference type="NCBI Taxonomy" id="80869"/>
    <lineage>
        <taxon>Bacteria</taxon>
        <taxon>Pseudomonadati</taxon>
        <taxon>Pseudomonadota</taxon>
        <taxon>Betaproteobacteria</taxon>
        <taxon>Burkholderiales</taxon>
        <taxon>Comamonadaceae</taxon>
        <taxon>Paracidovorax</taxon>
    </lineage>
</organism>
<proteinExistence type="predicted"/>
<evidence type="ECO:0000313" key="5">
    <source>
        <dbReference type="Proteomes" id="UP001242732"/>
    </source>
</evidence>
<feature type="domain" description="FAD/NAD(P)-binding" evidence="3">
    <location>
        <begin position="3"/>
        <end position="280"/>
    </location>
</feature>
<gene>
    <name evidence="4" type="ORF">QRO08_14820</name>
</gene>
<dbReference type="PRINTS" id="PR00368">
    <property type="entry name" value="FADPNR"/>
</dbReference>
<protein>
    <submittedName>
        <fullName evidence="4">NAD(P)/FAD-dependent oxidoreductase</fullName>
    </submittedName>
</protein>
<accession>A0ABY9AJL1</accession>
<dbReference type="Proteomes" id="UP001242732">
    <property type="component" value="Chromosome"/>
</dbReference>
<dbReference type="InterPro" id="IPR023753">
    <property type="entry name" value="FAD/NAD-binding_dom"/>
</dbReference>
<evidence type="ECO:0000259" key="3">
    <source>
        <dbReference type="Pfam" id="PF07992"/>
    </source>
</evidence>
<evidence type="ECO:0000313" key="4">
    <source>
        <dbReference type="EMBL" id="WIY47116.1"/>
    </source>
</evidence>
<evidence type="ECO:0000256" key="2">
    <source>
        <dbReference type="ARBA" id="ARBA00023002"/>
    </source>
</evidence>
<dbReference type="InterPro" id="IPR050097">
    <property type="entry name" value="Ferredoxin-NADP_redctase_2"/>
</dbReference>